<proteinExistence type="inferred from homology"/>
<evidence type="ECO:0000313" key="5">
    <source>
        <dbReference type="Proteomes" id="UP001165122"/>
    </source>
</evidence>
<keyword evidence="3" id="KW-0732">Signal</keyword>
<dbReference type="GO" id="GO:0031222">
    <property type="term" value="P:arabinan catabolic process"/>
    <property type="evidence" value="ECO:0007669"/>
    <property type="project" value="TreeGrafter"/>
</dbReference>
<dbReference type="PANTHER" id="PTHR42721:SF3">
    <property type="entry name" value="BETA-D-XYLOSIDASE 5-RELATED"/>
    <property type="match status" value="1"/>
</dbReference>
<dbReference type="InterPro" id="IPR036962">
    <property type="entry name" value="Glyco_hydro_3_N_sf"/>
</dbReference>
<dbReference type="EMBL" id="BRXW01000075">
    <property type="protein sequence ID" value="GMI04547.1"/>
    <property type="molecule type" value="Genomic_DNA"/>
</dbReference>
<comment type="caution">
    <text evidence="4">The sequence shown here is derived from an EMBL/GenBank/DDBJ whole genome shotgun (WGS) entry which is preliminary data.</text>
</comment>
<dbReference type="OrthoDB" id="2123594at2759"/>
<dbReference type="GO" id="GO:0045493">
    <property type="term" value="P:xylan catabolic process"/>
    <property type="evidence" value="ECO:0007669"/>
    <property type="project" value="InterPro"/>
</dbReference>
<comment type="similarity">
    <text evidence="1">Belongs to the glycosyl hydrolase 3 family.</text>
</comment>
<dbReference type="GO" id="GO:0046556">
    <property type="term" value="F:alpha-L-arabinofuranosidase activity"/>
    <property type="evidence" value="ECO:0007669"/>
    <property type="project" value="TreeGrafter"/>
</dbReference>
<evidence type="ECO:0008006" key="6">
    <source>
        <dbReference type="Google" id="ProtNLM"/>
    </source>
</evidence>
<keyword evidence="2" id="KW-0378">Hydrolase</keyword>
<feature type="chain" id="PRO_5040718914" description="Beta-glucosidase" evidence="3">
    <location>
        <begin position="19"/>
        <end position="149"/>
    </location>
</feature>
<evidence type="ECO:0000256" key="1">
    <source>
        <dbReference type="ARBA" id="ARBA00005336"/>
    </source>
</evidence>
<dbReference type="Proteomes" id="UP001165122">
    <property type="component" value="Unassembled WGS sequence"/>
</dbReference>
<name>A0A9W7C787_9STRA</name>
<feature type="signal peptide" evidence="3">
    <location>
        <begin position="1"/>
        <end position="18"/>
    </location>
</feature>
<dbReference type="SUPFAM" id="SSF51445">
    <property type="entry name" value="(Trans)glycosidases"/>
    <property type="match status" value="1"/>
</dbReference>
<dbReference type="AlphaFoldDB" id="A0A9W7C787"/>
<evidence type="ECO:0000313" key="4">
    <source>
        <dbReference type="EMBL" id="GMI04547.1"/>
    </source>
</evidence>
<organism evidence="4 5">
    <name type="scientific">Triparma laevis f. longispina</name>
    <dbReference type="NCBI Taxonomy" id="1714387"/>
    <lineage>
        <taxon>Eukaryota</taxon>
        <taxon>Sar</taxon>
        <taxon>Stramenopiles</taxon>
        <taxon>Ochrophyta</taxon>
        <taxon>Bolidophyceae</taxon>
        <taxon>Parmales</taxon>
        <taxon>Triparmaceae</taxon>
        <taxon>Triparma</taxon>
    </lineage>
</organism>
<dbReference type="GO" id="GO:0009044">
    <property type="term" value="F:xylan 1,4-beta-xylosidase activity"/>
    <property type="evidence" value="ECO:0007669"/>
    <property type="project" value="InterPro"/>
</dbReference>
<reference evidence="5" key="1">
    <citation type="journal article" date="2023" name="Commun. Biol.">
        <title>Genome analysis of Parmales, the sister group of diatoms, reveals the evolutionary specialization of diatoms from phago-mixotrophs to photoautotrophs.</title>
        <authorList>
            <person name="Ban H."/>
            <person name="Sato S."/>
            <person name="Yoshikawa S."/>
            <person name="Yamada K."/>
            <person name="Nakamura Y."/>
            <person name="Ichinomiya M."/>
            <person name="Sato N."/>
            <person name="Blanc-Mathieu R."/>
            <person name="Endo H."/>
            <person name="Kuwata A."/>
            <person name="Ogata H."/>
        </authorList>
    </citation>
    <scope>NUCLEOTIDE SEQUENCE [LARGE SCALE GENOMIC DNA]</scope>
    <source>
        <strain evidence="5">NIES 3700</strain>
    </source>
</reference>
<evidence type="ECO:0000256" key="3">
    <source>
        <dbReference type="SAM" id="SignalP"/>
    </source>
</evidence>
<protein>
    <recommendedName>
        <fullName evidence="6">Beta-glucosidase</fullName>
    </recommendedName>
</protein>
<evidence type="ECO:0000256" key="2">
    <source>
        <dbReference type="ARBA" id="ARBA00022801"/>
    </source>
</evidence>
<accession>A0A9W7C787</accession>
<sequence length="149" mass="16030">MKISSTLLLLSTSTLVRADDSFPWLNPDLPSADRVNALLNAVTDEELLGQLNSVAPGIDRLKIPAYDWWGEASHGIGWAGRATVFPCSEALAATFDVELLREAGLAIGKEGRAKHNNAVRASADGSTSTFEGLNFFAPNLNLVHDPRWG</sequence>
<dbReference type="PANTHER" id="PTHR42721">
    <property type="entry name" value="SUGAR HYDROLASE-RELATED"/>
    <property type="match status" value="1"/>
</dbReference>
<dbReference type="Gene3D" id="3.20.20.300">
    <property type="entry name" value="Glycoside hydrolase, family 3, N-terminal domain"/>
    <property type="match status" value="1"/>
</dbReference>
<keyword evidence="5" id="KW-1185">Reference proteome</keyword>
<dbReference type="InterPro" id="IPR044993">
    <property type="entry name" value="BXL"/>
</dbReference>
<gene>
    <name evidence="4" type="ORF">TrLO_g107</name>
</gene>
<dbReference type="InterPro" id="IPR017853">
    <property type="entry name" value="GH"/>
</dbReference>